<dbReference type="WBParaSite" id="Hba_09159">
    <property type="protein sequence ID" value="Hba_09159"/>
    <property type="gene ID" value="Hba_09159"/>
</dbReference>
<evidence type="ECO:0000256" key="5">
    <source>
        <dbReference type="ARBA" id="ARBA00023242"/>
    </source>
</evidence>
<keyword evidence="7" id="KW-1185">Reference proteome</keyword>
<evidence type="ECO:0000256" key="1">
    <source>
        <dbReference type="ARBA" id="ARBA00004126"/>
    </source>
</evidence>
<evidence type="ECO:0000256" key="2">
    <source>
        <dbReference type="ARBA" id="ARBA00022692"/>
    </source>
</evidence>
<dbReference type="Pfam" id="PF05705">
    <property type="entry name" value="DUF829"/>
    <property type="match status" value="1"/>
</dbReference>
<reference evidence="8" key="1">
    <citation type="submission" date="2016-11" db="UniProtKB">
        <authorList>
            <consortium name="WormBaseParasite"/>
        </authorList>
    </citation>
    <scope>IDENTIFICATION</scope>
</reference>
<evidence type="ECO:0000313" key="7">
    <source>
        <dbReference type="Proteomes" id="UP000095283"/>
    </source>
</evidence>
<keyword evidence="4" id="KW-0472">Membrane</keyword>
<dbReference type="AlphaFoldDB" id="A0A1I7WVC7"/>
<keyword evidence="5" id="KW-0539">Nucleus</keyword>
<proteinExistence type="predicted"/>
<dbReference type="Proteomes" id="UP000095283">
    <property type="component" value="Unplaced"/>
</dbReference>
<evidence type="ECO:0000256" key="3">
    <source>
        <dbReference type="ARBA" id="ARBA00022989"/>
    </source>
</evidence>
<keyword evidence="2" id="KW-0812">Transmembrane</keyword>
<evidence type="ECO:0000256" key="6">
    <source>
        <dbReference type="ARBA" id="ARBA00037847"/>
    </source>
</evidence>
<dbReference type="PANTHER" id="PTHR12265">
    <property type="entry name" value="TRANSMEMBRANE PROTEIN 53"/>
    <property type="match status" value="1"/>
</dbReference>
<dbReference type="PANTHER" id="PTHR12265:SF30">
    <property type="entry name" value="TRANSMEMBRANE PROTEIN 53"/>
    <property type="match status" value="1"/>
</dbReference>
<comment type="subcellular location">
    <subcellularLocation>
        <location evidence="6">Endomembrane system</location>
        <topology evidence="6">Single-pass membrane protein</topology>
    </subcellularLocation>
    <subcellularLocation>
        <location evidence="1">Nucleus membrane</location>
    </subcellularLocation>
</comment>
<keyword evidence="3" id="KW-1133">Transmembrane helix</keyword>
<protein>
    <submittedName>
        <fullName evidence="8">AB hydrolase-1 domain-containing protein</fullName>
    </submittedName>
</protein>
<dbReference type="InterPro" id="IPR008547">
    <property type="entry name" value="DUF829_TMEM53"/>
</dbReference>
<sequence length="197" mass="22126">MVAVKSVLTRASGVPTLYPRTSRNTVVALLGWANGRDDNLAKYSRIYEKRGYTTLRFISQFVGHTRSLMYSRNVSGVIDNIREVLSESDKQLSMHIFSMNGIYTLCSLLLQHPDLNILDRTSGIVFDSCPICFDEASANAFGDLADVFAAKILQSGHLTEIVKYRLWKAYFILNVRIALYELGSFNVSAYILIVNVI</sequence>
<evidence type="ECO:0000256" key="4">
    <source>
        <dbReference type="ARBA" id="ARBA00023136"/>
    </source>
</evidence>
<evidence type="ECO:0000313" key="8">
    <source>
        <dbReference type="WBParaSite" id="Hba_09159"/>
    </source>
</evidence>
<accession>A0A1I7WVC7</accession>
<organism evidence="7 8">
    <name type="scientific">Heterorhabditis bacteriophora</name>
    <name type="common">Entomopathogenic nematode worm</name>
    <dbReference type="NCBI Taxonomy" id="37862"/>
    <lineage>
        <taxon>Eukaryota</taxon>
        <taxon>Metazoa</taxon>
        <taxon>Ecdysozoa</taxon>
        <taxon>Nematoda</taxon>
        <taxon>Chromadorea</taxon>
        <taxon>Rhabditida</taxon>
        <taxon>Rhabditina</taxon>
        <taxon>Rhabditomorpha</taxon>
        <taxon>Strongyloidea</taxon>
        <taxon>Heterorhabditidae</taxon>
        <taxon>Heterorhabditis</taxon>
    </lineage>
</organism>
<dbReference type="GO" id="GO:0031965">
    <property type="term" value="C:nuclear membrane"/>
    <property type="evidence" value="ECO:0007669"/>
    <property type="project" value="UniProtKB-SubCell"/>
</dbReference>
<name>A0A1I7WVC7_HETBA</name>